<dbReference type="Pfam" id="PF15415">
    <property type="entry name" value="Mfa_like_2"/>
    <property type="match status" value="1"/>
</dbReference>
<dbReference type="Gene3D" id="2.60.40.2630">
    <property type="match status" value="1"/>
</dbReference>
<gene>
    <name evidence="1" type="ORF">NCTC11190_01263</name>
</gene>
<proteinExistence type="predicted"/>
<dbReference type="EMBL" id="UGVL01000001">
    <property type="protein sequence ID" value="SUE34046.1"/>
    <property type="molecule type" value="Genomic_DNA"/>
</dbReference>
<reference evidence="1 2" key="1">
    <citation type="submission" date="2018-06" db="EMBL/GenBank/DDBJ databases">
        <authorList>
            <consortium name="Pathogen Informatics"/>
            <person name="Doyle S."/>
        </authorList>
    </citation>
    <scope>NUCLEOTIDE SEQUENCE [LARGE SCALE GENOMIC DNA]</scope>
    <source>
        <strain evidence="1 2">NCTC11190</strain>
    </source>
</reference>
<organism evidence="1 2">
    <name type="scientific">Rikenella microfusus</name>
    <dbReference type="NCBI Taxonomy" id="28139"/>
    <lineage>
        <taxon>Bacteria</taxon>
        <taxon>Pseudomonadati</taxon>
        <taxon>Bacteroidota</taxon>
        <taxon>Bacteroidia</taxon>
        <taxon>Bacteroidales</taxon>
        <taxon>Rikenellaceae</taxon>
        <taxon>Rikenella</taxon>
    </lineage>
</organism>
<sequence>MKRFFAVLLCIGISGIWSCKRGGSFPDPGAENGKTCPVEFSAAGATVLQAAATKADINLTEGTTVRVFVYKRAPGSAAADPAADTYVTENTYKILSDGSFEPCTTDASGGVIAGSGSPMELHTGEYDFYAYAPAAEMSARPELQVEHGTDLIATGAVTRLVSGKRTEVDLLFTHRASQLHFTVTRKADAHTVYAVSMQDAGVTVGKLAASPAAYRLGGSLRVAGTAYSGVSEIPGSRFTQVNDYTASVLDTILPREANSDPEDDLTLTFNVLINQSLYRTYTATVSGREFRPGNRYLFNVTIKDGGAVLTMFELLPWTNNVMTDMEVGGDPSNGIVLGEWTETGWSTGMGEGDGEFAF</sequence>
<dbReference type="InterPro" id="IPR029231">
    <property type="entry name" value="Mfa-like_2"/>
</dbReference>
<dbReference type="AlphaFoldDB" id="A0A379MRI3"/>
<dbReference type="Gene3D" id="2.60.40.3730">
    <property type="entry name" value="Fimbrillin-like"/>
    <property type="match status" value="1"/>
</dbReference>
<accession>A0A379MRI3</accession>
<name>A0A379MRI3_9BACT</name>
<protein>
    <recommendedName>
        <fullName evidence="3">Fimbrillin-A associated anchor proteins Mfa1 and Mfa2</fullName>
    </recommendedName>
</protein>
<dbReference type="Proteomes" id="UP000255233">
    <property type="component" value="Unassembled WGS sequence"/>
</dbReference>
<evidence type="ECO:0000313" key="1">
    <source>
        <dbReference type="EMBL" id="SUE34046.1"/>
    </source>
</evidence>
<keyword evidence="2" id="KW-1185">Reference proteome</keyword>
<evidence type="ECO:0000313" key="2">
    <source>
        <dbReference type="Proteomes" id="UP000255233"/>
    </source>
</evidence>
<dbReference type="RefSeq" id="WP_027290106.1">
    <property type="nucleotide sequence ID" value="NZ_CANTWR010000011.1"/>
</dbReference>
<evidence type="ECO:0008006" key="3">
    <source>
        <dbReference type="Google" id="ProtNLM"/>
    </source>
</evidence>
<dbReference type="CDD" id="cd13121">
    <property type="entry name" value="BF2867_like_C"/>
    <property type="match status" value="1"/>
</dbReference>